<protein>
    <recommendedName>
        <fullName evidence="3">Pilus assembly protein PilP</fullName>
    </recommendedName>
</protein>
<comment type="caution">
    <text evidence="1">The sequence shown here is derived from an EMBL/GenBank/DDBJ whole genome shotgun (WGS) entry which is preliminary data.</text>
</comment>
<organism evidence="1 2">
    <name type="scientific">Bibersteinia trehalosi Y31</name>
    <dbReference type="NCBI Taxonomy" id="1261658"/>
    <lineage>
        <taxon>Bacteria</taxon>
        <taxon>Pseudomonadati</taxon>
        <taxon>Pseudomonadota</taxon>
        <taxon>Gammaproteobacteria</taxon>
        <taxon>Pasteurellales</taxon>
        <taxon>Pasteurellaceae</taxon>
        <taxon>Bibersteinia</taxon>
    </lineage>
</organism>
<evidence type="ECO:0008006" key="3">
    <source>
        <dbReference type="Google" id="ProtNLM"/>
    </source>
</evidence>
<evidence type="ECO:0000313" key="2">
    <source>
        <dbReference type="Proteomes" id="UP000078358"/>
    </source>
</evidence>
<dbReference type="RefSeq" id="WP_025289747.1">
    <property type="nucleotide sequence ID" value="NZ_JACI01000002.1"/>
</dbReference>
<evidence type="ECO:0000313" key="1">
    <source>
        <dbReference type="EMBL" id="OAQ14931.1"/>
    </source>
</evidence>
<gene>
    <name evidence="1" type="ORF">F480_08365</name>
</gene>
<dbReference type="PATRIC" id="fig|1261658.3.peg.1673"/>
<proteinExistence type="predicted"/>
<dbReference type="Proteomes" id="UP000078358">
    <property type="component" value="Unassembled WGS sequence"/>
</dbReference>
<sequence length="139" mass="16482">MKYQTLFFIFISFYSVADPFYVDELDTEQADEIEQYSANLPNFAKNFSNQPACTPQNTLNRVNLNLPFDELKLIGIAQIKHEFRALFHDNQRQIIDLKIGDLVEPEQIEIVEINLKQVRYIHWQKVEHCENPTIQSFRF</sequence>
<dbReference type="EMBL" id="JACI01000002">
    <property type="protein sequence ID" value="OAQ14931.1"/>
    <property type="molecule type" value="Genomic_DNA"/>
</dbReference>
<reference evidence="1 2" key="1">
    <citation type="submission" date="2014-01" db="EMBL/GenBank/DDBJ databases">
        <authorList>
            <person name="Zuccon D."/>
        </authorList>
    </citation>
    <scope>NUCLEOTIDE SEQUENCE [LARGE SCALE GENOMIC DNA]</scope>
    <source>
        <strain evidence="1 2">Y31</strain>
    </source>
</reference>
<accession>A0A179D066</accession>
<dbReference type="AlphaFoldDB" id="A0A179D066"/>
<name>A0A179D066_BIBTR</name>